<evidence type="ECO:0000256" key="2">
    <source>
        <dbReference type="SAM" id="Phobius"/>
    </source>
</evidence>
<reference evidence="3 4" key="1">
    <citation type="submission" date="2018-05" db="EMBL/GenBank/DDBJ databases">
        <authorList>
            <person name="Datahose"/>
        </authorList>
    </citation>
    <scope>NUCLEOTIDE SEQUENCE</scope>
</reference>
<reference evidence="3" key="4">
    <citation type="submission" date="2025-09" db="UniProtKB">
        <authorList>
            <consortium name="Ensembl"/>
        </authorList>
    </citation>
    <scope>IDENTIFICATION</scope>
</reference>
<feature type="transmembrane region" description="Helical" evidence="2">
    <location>
        <begin position="86"/>
        <end position="113"/>
    </location>
</feature>
<evidence type="ECO:0008006" key="5">
    <source>
        <dbReference type="Google" id="ProtNLM"/>
    </source>
</evidence>
<gene>
    <name evidence="3" type="primary">LMBR1</name>
</gene>
<dbReference type="GeneTree" id="ENSGT00390000007809"/>
<feature type="transmembrane region" description="Helical" evidence="2">
    <location>
        <begin position="388"/>
        <end position="411"/>
    </location>
</feature>
<feature type="transmembrane region" description="Helical" evidence="2">
    <location>
        <begin position="43"/>
        <end position="66"/>
    </location>
</feature>
<dbReference type="STRING" id="8154.ENSACLP00000041045"/>
<keyword evidence="4" id="KW-1185">Reference proteome</keyword>
<keyword evidence="2" id="KW-0812">Transmembrane</keyword>
<dbReference type="Pfam" id="PF04791">
    <property type="entry name" value="LMBR1"/>
    <property type="match status" value="1"/>
</dbReference>
<accession>A0A3P8RG64</accession>
<dbReference type="GO" id="GO:0007165">
    <property type="term" value="P:signal transduction"/>
    <property type="evidence" value="ECO:0007669"/>
    <property type="project" value="TreeGrafter"/>
</dbReference>
<feature type="transmembrane region" description="Helical" evidence="2">
    <location>
        <begin position="174"/>
        <end position="195"/>
    </location>
</feature>
<evidence type="ECO:0000256" key="1">
    <source>
        <dbReference type="ARBA" id="ARBA00010487"/>
    </source>
</evidence>
<organism evidence="3 4">
    <name type="scientific">Astatotilapia calliptera</name>
    <name type="common">Eastern happy</name>
    <name type="synonym">Chromis callipterus</name>
    <dbReference type="NCBI Taxonomy" id="8154"/>
    <lineage>
        <taxon>Eukaryota</taxon>
        <taxon>Metazoa</taxon>
        <taxon>Chordata</taxon>
        <taxon>Craniata</taxon>
        <taxon>Vertebrata</taxon>
        <taxon>Euteleostomi</taxon>
        <taxon>Actinopterygii</taxon>
        <taxon>Neopterygii</taxon>
        <taxon>Teleostei</taxon>
        <taxon>Neoteleostei</taxon>
        <taxon>Acanthomorphata</taxon>
        <taxon>Ovalentaria</taxon>
        <taxon>Cichlomorphae</taxon>
        <taxon>Cichliformes</taxon>
        <taxon>Cichlidae</taxon>
        <taxon>African cichlids</taxon>
        <taxon>Pseudocrenilabrinae</taxon>
        <taxon>Haplochromini</taxon>
        <taxon>Astatotilapia</taxon>
    </lineage>
</organism>
<feature type="transmembrane region" description="Helical" evidence="2">
    <location>
        <begin position="133"/>
        <end position="154"/>
    </location>
</feature>
<protein>
    <recommendedName>
        <fullName evidence="5">Limb development membrane protein 1</fullName>
    </recommendedName>
</protein>
<dbReference type="PRINTS" id="PR01692">
    <property type="entry name" value="LIPOCALINIMR"/>
</dbReference>
<dbReference type="PANTHER" id="PTHR12625:SF1">
    <property type="entry name" value="LIMB REGION 1 PROTEIN HOMOLOG"/>
    <property type="match status" value="1"/>
</dbReference>
<dbReference type="GO" id="GO:0004888">
    <property type="term" value="F:transmembrane signaling receptor activity"/>
    <property type="evidence" value="ECO:0007669"/>
    <property type="project" value="TreeGrafter"/>
</dbReference>
<dbReference type="InterPro" id="IPR006876">
    <property type="entry name" value="LMBR1-like_membr_prot"/>
</dbReference>
<dbReference type="Bgee" id="ENSACLG00000027646">
    <property type="expression patterns" value="Expressed in muscle tissue and 8 other cell types or tissues"/>
</dbReference>
<keyword evidence="2" id="KW-0472">Membrane</keyword>
<dbReference type="AlphaFoldDB" id="A0A3P8RG64"/>
<reference evidence="4" key="2">
    <citation type="submission" date="2023-03" db="EMBL/GenBank/DDBJ databases">
        <authorList>
            <consortium name="Wellcome Sanger Institute Data Sharing"/>
        </authorList>
    </citation>
    <scope>NUCLEOTIDE SEQUENCE [LARGE SCALE GENOMIC DNA]</scope>
</reference>
<dbReference type="InterPro" id="IPR008075">
    <property type="entry name" value="LIMR"/>
</dbReference>
<evidence type="ECO:0000313" key="4">
    <source>
        <dbReference type="Proteomes" id="UP000265100"/>
    </source>
</evidence>
<comment type="similarity">
    <text evidence="1">Belongs to the LIMR family.</text>
</comment>
<keyword evidence="2" id="KW-1133">Transmembrane helix</keyword>
<dbReference type="OMA" id="KSYYIQW"/>
<feature type="transmembrane region" description="Helical" evidence="2">
    <location>
        <begin position="256"/>
        <end position="285"/>
    </location>
</feature>
<dbReference type="Proteomes" id="UP000265100">
    <property type="component" value="Chromosome 9"/>
</dbReference>
<evidence type="ECO:0000313" key="3">
    <source>
        <dbReference type="Ensembl" id="ENSACLP00000041045.2"/>
    </source>
</evidence>
<dbReference type="Ensembl" id="ENSACLT00000042009.2">
    <property type="protein sequence ID" value="ENSACLP00000041045.2"/>
    <property type="gene ID" value="ENSACLG00000027646.2"/>
</dbReference>
<sequence length="454" mass="50840">MLFQICFLLFAVLYIVSYFIITRYKRKSDDHEDEDAVVNRISLYLCTFTLAVSGGAVSLLPFSIISNEILLSFPQNYYIQWLNGSLIHGLWNLVSLFSNLCLFVLMPFAYFFLESEGFAGSKKGIKARILETFVMLFLLALLILGIVWVASALIDNDAASMESLYDLWEFYLPYLYSCISLMGGLLLLMCTPVGLSRMFTVMGQLLVKPTVSNHLDEVFTAFLKVESMEKSLLNRVTRLEMEKERRKKASGWEKNLLYPIVMLILLTGTTISVLLVALNILYLLVDETAMPKGSTDRAIGNTSLSTFGVAQAVLEIVLIFYLMVSSVVGFYSLRVFEGLTPRKDDTTMTTIIGCCVSILVLSSALPVMSRTLGITRFDLLGDFGRFNWLGNFYIVLSYNLLFAVVTTLCLVRKFTSAVREELLKALGLDKLQLSNSPTDPESGKLSANGHQKTL</sequence>
<feature type="transmembrane region" description="Helical" evidence="2">
    <location>
        <begin position="6"/>
        <end position="22"/>
    </location>
</feature>
<reference evidence="3" key="3">
    <citation type="submission" date="2025-08" db="UniProtKB">
        <authorList>
            <consortium name="Ensembl"/>
        </authorList>
    </citation>
    <scope>IDENTIFICATION</scope>
</reference>
<dbReference type="GO" id="GO:0005886">
    <property type="term" value="C:plasma membrane"/>
    <property type="evidence" value="ECO:0007669"/>
    <property type="project" value="TreeGrafter"/>
</dbReference>
<name>A0A3P8RG64_ASTCA</name>
<dbReference type="PANTHER" id="PTHR12625">
    <property type="entry name" value="LIPOCALIN-1 INTERACTING MEMBRANE RECEPTOR LIMR"/>
    <property type="match status" value="1"/>
</dbReference>
<feature type="transmembrane region" description="Helical" evidence="2">
    <location>
        <begin position="312"/>
        <end position="336"/>
    </location>
</feature>
<feature type="transmembrane region" description="Helical" evidence="2">
    <location>
        <begin position="348"/>
        <end position="368"/>
    </location>
</feature>
<proteinExistence type="inferred from homology"/>